<dbReference type="InterPro" id="IPR022935">
    <property type="entry name" value="ClpS"/>
</dbReference>
<dbReference type="InterPro" id="IPR003769">
    <property type="entry name" value="ClpS_core"/>
</dbReference>
<keyword evidence="2" id="KW-0378">Hydrolase</keyword>
<dbReference type="InterPro" id="IPR014719">
    <property type="entry name" value="Ribosomal_bL12_C/ClpS-like"/>
</dbReference>
<dbReference type="Pfam" id="PF02617">
    <property type="entry name" value="ClpS"/>
    <property type="match status" value="1"/>
</dbReference>
<dbReference type="GO" id="GO:0006508">
    <property type="term" value="P:proteolysis"/>
    <property type="evidence" value="ECO:0007669"/>
    <property type="project" value="UniProtKB-KW"/>
</dbReference>
<comment type="caution">
    <text evidence="2">The sequence shown here is derived from an EMBL/GenBank/DDBJ whole genome shotgun (WGS) entry which is preliminary data.</text>
</comment>
<organism evidence="2 3">
    <name type="scientific">Pelagicoccus albus</name>
    <dbReference type="NCBI Taxonomy" id="415222"/>
    <lineage>
        <taxon>Bacteria</taxon>
        <taxon>Pseudomonadati</taxon>
        <taxon>Verrucomicrobiota</taxon>
        <taxon>Opitutia</taxon>
        <taxon>Puniceicoccales</taxon>
        <taxon>Pelagicoccaceae</taxon>
        <taxon>Pelagicoccus</taxon>
    </lineage>
</organism>
<feature type="domain" description="Adaptor protein ClpS core" evidence="1">
    <location>
        <begin position="21"/>
        <end position="85"/>
    </location>
</feature>
<evidence type="ECO:0000313" key="2">
    <source>
        <dbReference type="EMBL" id="MBC2604835.1"/>
    </source>
</evidence>
<dbReference type="GO" id="GO:0030163">
    <property type="term" value="P:protein catabolic process"/>
    <property type="evidence" value="ECO:0007669"/>
    <property type="project" value="InterPro"/>
</dbReference>
<keyword evidence="2" id="KW-0645">Protease</keyword>
<dbReference type="GO" id="GO:0008233">
    <property type="term" value="F:peptidase activity"/>
    <property type="evidence" value="ECO:0007669"/>
    <property type="project" value="UniProtKB-KW"/>
</dbReference>
<accession>A0A7X1E6L7</accession>
<gene>
    <name evidence="2" type="ORF">H5P27_02145</name>
</gene>
<evidence type="ECO:0000313" key="3">
    <source>
        <dbReference type="Proteomes" id="UP000526501"/>
    </source>
</evidence>
<name>A0A7X1E6L7_9BACT</name>
<keyword evidence="3" id="KW-1185">Reference proteome</keyword>
<protein>
    <submittedName>
        <fullName evidence="2">ATP-dependent Clp protease adaptor ClpS</fullName>
    </submittedName>
</protein>
<dbReference type="PANTHER" id="PTHR33473">
    <property type="entry name" value="ATP-DEPENDENT CLP PROTEASE ADAPTER PROTEIN CLPS1, CHLOROPLASTIC"/>
    <property type="match status" value="1"/>
</dbReference>
<evidence type="ECO:0000259" key="1">
    <source>
        <dbReference type="Pfam" id="PF02617"/>
    </source>
</evidence>
<dbReference type="EMBL" id="JACHVC010000005">
    <property type="protein sequence ID" value="MBC2604835.1"/>
    <property type="molecule type" value="Genomic_DNA"/>
</dbReference>
<dbReference type="Gene3D" id="3.30.1390.10">
    <property type="match status" value="1"/>
</dbReference>
<dbReference type="Proteomes" id="UP000526501">
    <property type="component" value="Unassembled WGS sequence"/>
</dbReference>
<reference evidence="2 3" key="1">
    <citation type="submission" date="2020-07" db="EMBL/GenBank/DDBJ databases">
        <authorList>
            <person name="Feng X."/>
        </authorList>
    </citation>
    <scope>NUCLEOTIDE SEQUENCE [LARGE SCALE GENOMIC DNA]</scope>
    <source>
        <strain evidence="2 3">JCM23202</strain>
    </source>
</reference>
<sequence length="98" mass="11225">MTSVGSPLAETDTKDETALSDVWGVVVLNDPVNLMSYVTMVLERVLRMSKSKAEEHMMEVHQKGRSLVWKGNREKAEGYVYQLQEWHLSAILERDETD</sequence>
<dbReference type="AlphaFoldDB" id="A0A7X1E6L7"/>
<dbReference type="PANTHER" id="PTHR33473:SF19">
    <property type="entry name" value="ATP-DEPENDENT CLP PROTEASE ADAPTER PROTEIN CLPS"/>
    <property type="match status" value="1"/>
</dbReference>
<proteinExistence type="predicted"/>
<dbReference type="SUPFAM" id="SSF54736">
    <property type="entry name" value="ClpS-like"/>
    <property type="match status" value="1"/>
</dbReference>